<evidence type="ECO:0000313" key="2">
    <source>
        <dbReference type="EMBL" id="KAK1927803.1"/>
    </source>
</evidence>
<dbReference type="EMBL" id="JAODAN010000001">
    <property type="protein sequence ID" value="KAK1927803.1"/>
    <property type="molecule type" value="Genomic_DNA"/>
</dbReference>
<protein>
    <submittedName>
        <fullName evidence="2">Uncharacterized protein</fullName>
    </submittedName>
</protein>
<name>A0AAD9L965_PAPLA</name>
<feature type="signal peptide" evidence="1">
    <location>
        <begin position="1"/>
        <end position="22"/>
    </location>
</feature>
<dbReference type="AlphaFoldDB" id="A0AAD9L965"/>
<sequence length="294" mass="31661">MPLPKPLLLLLLSSLLVSPALSAPASDLTLRVTTPAVADSAALVERFECEFDLRVTKKERTLAFFSAAGCMIGAGYGYYRESETTSIIGGIGSLFFSAIGFFANKVGGRQGRSLLGDLNIPAHSPIDNLLDQLHVPDPLKGLGYALIAHESTGTAVAYSVQGSRLRFTAWNATKSAVSTGKRDTNYQNQQGDSGDYVNLEVDYDNDYRSAYYDWSQSDFTDAVNQVWDSDVGQSANDYDAGTSMETFCAVPVDTQGNPVFIGTVWVNNGADQQNPNCDYIAINQKGFGNVASSK</sequence>
<proteinExistence type="predicted"/>
<reference evidence="2" key="1">
    <citation type="submission" date="2023-02" db="EMBL/GenBank/DDBJ databases">
        <title>Identification and recombinant expression of a fungal hydrolase from Papiliotrema laurentii that hydrolyzes apple cutin and clears colloidal polyester polyurethane.</title>
        <authorList>
            <consortium name="DOE Joint Genome Institute"/>
            <person name="Roman V.A."/>
            <person name="Bojanowski C."/>
            <person name="Crable B.R."/>
            <person name="Wagner D.N."/>
            <person name="Hung C.S."/>
            <person name="Nadeau L.J."/>
            <person name="Schratz L."/>
            <person name="Haridas S."/>
            <person name="Pangilinan J."/>
            <person name="Lipzen A."/>
            <person name="Na H."/>
            <person name="Yan M."/>
            <person name="Ng V."/>
            <person name="Grigoriev I.V."/>
            <person name="Spatafora J.W."/>
            <person name="Barlow D."/>
            <person name="Biffinger J."/>
            <person name="Kelley-Loughnane N."/>
            <person name="Varaljay V.A."/>
            <person name="Crookes-Goodson W.J."/>
        </authorList>
    </citation>
    <scope>NUCLEOTIDE SEQUENCE</scope>
    <source>
        <strain evidence="2">5307AH</strain>
    </source>
</reference>
<keyword evidence="3" id="KW-1185">Reference proteome</keyword>
<accession>A0AAD9L965</accession>
<gene>
    <name evidence="2" type="ORF">DB88DRAFT_507875</name>
</gene>
<evidence type="ECO:0000256" key="1">
    <source>
        <dbReference type="SAM" id="SignalP"/>
    </source>
</evidence>
<comment type="caution">
    <text evidence="2">The sequence shown here is derived from an EMBL/GenBank/DDBJ whole genome shotgun (WGS) entry which is preliminary data.</text>
</comment>
<dbReference type="Proteomes" id="UP001182556">
    <property type="component" value="Unassembled WGS sequence"/>
</dbReference>
<feature type="chain" id="PRO_5042257839" evidence="1">
    <location>
        <begin position="23"/>
        <end position="294"/>
    </location>
</feature>
<organism evidence="2 3">
    <name type="scientific">Papiliotrema laurentii</name>
    <name type="common">Cryptococcus laurentii</name>
    <dbReference type="NCBI Taxonomy" id="5418"/>
    <lineage>
        <taxon>Eukaryota</taxon>
        <taxon>Fungi</taxon>
        <taxon>Dikarya</taxon>
        <taxon>Basidiomycota</taxon>
        <taxon>Agaricomycotina</taxon>
        <taxon>Tremellomycetes</taxon>
        <taxon>Tremellales</taxon>
        <taxon>Rhynchogastremaceae</taxon>
        <taxon>Papiliotrema</taxon>
    </lineage>
</organism>
<evidence type="ECO:0000313" key="3">
    <source>
        <dbReference type="Proteomes" id="UP001182556"/>
    </source>
</evidence>
<keyword evidence="1" id="KW-0732">Signal</keyword>